<keyword evidence="1 2" id="KW-0732">Signal</keyword>
<dbReference type="InterPro" id="IPR012938">
    <property type="entry name" value="Glc/Sorbosone_DH"/>
</dbReference>
<sequence length="456" mass="49040">MKTKLLFILTMLSSLAFGQTVDLDLFASGFNSPTEIVNAGDDRLFVVEQGGLIKVLNADGTTNVTPFLNVSSILGLGSERGLLGLAFHPDYATNGFFYVNYTNTSGDTVIARYAVSESDENIADTGSATILLTVDQPFSNHNGGCIHFGPDEYLYISMGDGGSGGDPNGNGQNKNTLLGAMLRIDVDGAAPYGIPADNPFVGVDGADEVWAYGLRNAWKFSFNKDNNDLWIADVGQGEIEEINKVDPSTGGYNFGWRCYEGSTEYNSDGCSMTETFTYPVAEYTHTATGGCSITGGYVYTGDTYPGLQGMYLFADYCNNKIGVLNGDMEITYTSAFSGEFFTTFGEDINGELYIAGSNSGNVYRIIDTELSTPTFTGDSFSVYPNPVTDLLTIEAANNIIATDAIIYDMSGKRLLHYSLDATEQNTFSIGTLPSGLYLLQITDVNGAGYNYKLAVK</sequence>
<dbReference type="AlphaFoldDB" id="A0A345HB60"/>
<feature type="domain" description="Secretion system C-terminal sorting" evidence="4">
    <location>
        <begin position="382"/>
        <end position="447"/>
    </location>
</feature>
<dbReference type="EMBL" id="CP031188">
    <property type="protein sequence ID" value="AXG73820.1"/>
    <property type="molecule type" value="Genomic_DNA"/>
</dbReference>
<dbReference type="Pfam" id="PF18962">
    <property type="entry name" value="Por_Secre_tail"/>
    <property type="match status" value="1"/>
</dbReference>
<evidence type="ECO:0000313" key="5">
    <source>
        <dbReference type="EMBL" id="AXG73820.1"/>
    </source>
</evidence>
<evidence type="ECO:0000313" key="6">
    <source>
        <dbReference type="Proteomes" id="UP000253951"/>
    </source>
</evidence>
<organism evidence="5 6">
    <name type="scientific">Flavobacterium arcticum</name>
    <dbReference type="NCBI Taxonomy" id="1784713"/>
    <lineage>
        <taxon>Bacteria</taxon>
        <taxon>Pseudomonadati</taxon>
        <taxon>Bacteroidota</taxon>
        <taxon>Flavobacteriia</taxon>
        <taxon>Flavobacteriales</taxon>
        <taxon>Flavobacteriaceae</taxon>
        <taxon>Flavobacterium</taxon>
    </lineage>
</organism>
<dbReference type="NCBIfam" id="TIGR04183">
    <property type="entry name" value="Por_Secre_tail"/>
    <property type="match status" value="1"/>
</dbReference>
<evidence type="ECO:0000259" key="3">
    <source>
        <dbReference type="Pfam" id="PF07995"/>
    </source>
</evidence>
<dbReference type="PANTHER" id="PTHR19328:SF75">
    <property type="entry name" value="ALDOSE SUGAR DEHYDROGENASE YLII"/>
    <property type="match status" value="1"/>
</dbReference>
<dbReference type="InterPro" id="IPR026444">
    <property type="entry name" value="Secre_tail"/>
</dbReference>
<dbReference type="InterPro" id="IPR011042">
    <property type="entry name" value="6-blade_b-propeller_TolB-like"/>
</dbReference>
<evidence type="ECO:0000256" key="1">
    <source>
        <dbReference type="ARBA" id="ARBA00022729"/>
    </source>
</evidence>
<proteinExistence type="predicted"/>
<dbReference type="Proteomes" id="UP000253951">
    <property type="component" value="Chromosome"/>
</dbReference>
<dbReference type="KEGG" id="fat:DVK85_06035"/>
<feature type="domain" description="Glucose/Sorbosone dehydrogenase" evidence="3">
    <location>
        <begin position="31"/>
        <end position="335"/>
    </location>
</feature>
<accession>A0A345HB60</accession>
<evidence type="ECO:0000256" key="2">
    <source>
        <dbReference type="SAM" id="SignalP"/>
    </source>
</evidence>
<dbReference type="InterPro" id="IPR011041">
    <property type="entry name" value="Quinoprot_gluc/sorb_DH_b-prop"/>
</dbReference>
<dbReference type="Pfam" id="PF07995">
    <property type="entry name" value="GSDH"/>
    <property type="match status" value="1"/>
</dbReference>
<feature type="signal peptide" evidence="2">
    <location>
        <begin position="1"/>
        <end position="18"/>
    </location>
</feature>
<reference evidence="5 6" key="1">
    <citation type="submission" date="2018-07" db="EMBL/GenBank/DDBJ databases">
        <title>Complete genome sequence of Flavobacterium arcticum type strain SM1502T.</title>
        <authorList>
            <person name="Li Y."/>
            <person name="Li D.-D."/>
        </authorList>
    </citation>
    <scope>NUCLEOTIDE SEQUENCE [LARGE SCALE GENOMIC DNA]</scope>
    <source>
        <strain evidence="5 6">SM1502</strain>
    </source>
</reference>
<evidence type="ECO:0000259" key="4">
    <source>
        <dbReference type="Pfam" id="PF18962"/>
    </source>
</evidence>
<gene>
    <name evidence="5" type="ORF">DVK85_06035</name>
</gene>
<dbReference type="PANTHER" id="PTHR19328">
    <property type="entry name" value="HEDGEHOG-INTERACTING PROTEIN"/>
    <property type="match status" value="1"/>
</dbReference>
<keyword evidence="6" id="KW-1185">Reference proteome</keyword>
<feature type="chain" id="PRO_5016765046" evidence="2">
    <location>
        <begin position="19"/>
        <end position="456"/>
    </location>
</feature>
<dbReference type="RefSeq" id="WP_114677579.1">
    <property type="nucleotide sequence ID" value="NZ_CP031188.1"/>
</dbReference>
<dbReference type="Gene3D" id="2.120.10.30">
    <property type="entry name" value="TolB, C-terminal domain"/>
    <property type="match status" value="1"/>
</dbReference>
<dbReference type="OrthoDB" id="9770043at2"/>
<name>A0A345HB60_9FLAO</name>
<dbReference type="SUPFAM" id="SSF50952">
    <property type="entry name" value="Soluble quinoprotein glucose dehydrogenase"/>
    <property type="match status" value="1"/>
</dbReference>
<protein>
    <submittedName>
        <fullName evidence="5">T9SS C-terminal target domain-containing protein</fullName>
    </submittedName>
</protein>